<feature type="signal peptide" evidence="1">
    <location>
        <begin position="1"/>
        <end position="18"/>
    </location>
</feature>
<evidence type="ECO:0000256" key="1">
    <source>
        <dbReference type="SAM" id="SignalP"/>
    </source>
</evidence>
<name>A0AAN5DC20_9BILA</name>
<gene>
    <name evidence="2" type="ORF">PMAYCL1PPCAC_30080</name>
</gene>
<feature type="non-terminal residue" evidence="2">
    <location>
        <position position="1"/>
    </location>
</feature>
<accession>A0AAN5DC20</accession>
<keyword evidence="1" id="KW-0732">Signal</keyword>
<keyword evidence="3" id="KW-1185">Reference proteome</keyword>
<comment type="caution">
    <text evidence="2">The sequence shown here is derived from an EMBL/GenBank/DDBJ whole genome shotgun (WGS) entry which is preliminary data.</text>
</comment>
<feature type="chain" id="PRO_5042860947" evidence="1">
    <location>
        <begin position="19"/>
        <end position="156"/>
    </location>
</feature>
<protein>
    <submittedName>
        <fullName evidence="2">Uncharacterized protein</fullName>
    </submittedName>
</protein>
<evidence type="ECO:0000313" key="2">
    <source>
        <dbReference type="EMBL" id="GMR59885.1"/>
    </source>
</evidence>
<dbReference type="EMBL" id="BTRK01000006">
    <property type="protein sequence ID" value="GMR59885.1"/>
    <property type="molecule type" value="Genomic_DNA"/>
</dbReference>
<dbReference type="AlphaFoldDB" id="A0AAN5DC20"/>
<reference evidence="3" key="1">
    <citation type="submission" date="2022-10" db="EMBL/GenBank/DDBJ databases">
        <title>Genome assembly of Pristionchus species.</title>
        <authorList>
            <person name="Yoshida K."/>
            <person name="Sommer R.J."/>
        </authorList>
    </citation>
    <scope>NUCLEOTIDE SEQUENCE [LARGE SCALE GENOMIC DNA]</scope>
    <source>
        <strain evidence="3">RS5460</strain>
    </source>
</reference>
<evidence type="ECO:0000313" key="3">
    <source>
        <dbReference type="Proteomes" id="UP001328107"/>
    </source>
</evidence>
<dbReference type="Proteomes" id="UP001328107">
    <property type="component" value="Unassembled WGS sequence"/>
</dbReference>
<proteinExistence type="predicted"/>
<sequence length="156" mass="18061">LQMRSLLFTSCILAAVSAFIIDPILKTRWKRDCPMSPYALFLTNDQQQTLHELITEARQSGASEDDVKQHMERYIGEVLPPSRFSEFKRENEKFEKNRAIFVRGKRSVESGEKASKQLPQRVFDLVDYYSTAIGDESPFTRFYEESSAKVMRKPLA</sequence>
<organism evidence="2 3">
    <name type="scientific">Pristionchus mayeri</name>
    <dbReference type="NCBI Taxonomy" id="1317129"/>
    <lineage>
        <taxon>Eukaryota</taxon>
        <taxon>Metazoa</taxon>
        <taxon>Ecdysozoa</taxon>
        <taxon>Nematoda</taxon>
        <taxon>Chromadorea</taxon>
        <taxon>Rhabditida</taxon>
        <taxon>Rhabditina</taxon>
        <taxon>Diplogasteromorpha</taxon>
        <taxon>Diplogasteroidea</taxon>
        <taxon>Neodiplogasteridae</taxon>
        <taxon>Pristionchus</taxon>
    </lineage>
</organism>